<dbReference type="GO" id="GO:0006508">
    <property type="term" value="P:proteolysis"/>
    <property type="evidence" value="ECO:0007669"/>
    <property type="project" value="UniProtKB-KW"/>
</dbReference>
<keyword evidence="2" id="KW-0479">Metal-binding</keyword>
<dbReference type="Pfam" id="PF07687">
    <property type="entry name" value="M20_dimer"/>
    <property type="match status" value="1"/>
</dbReference>
<evidence type="ECO:0000259" key="4">
    <source>
        <dbReference type="Pfam" id="PF07687"/>
    </source>
</evidence>
<feature type="domain" description="Peptidase M20 dimerisation" evidence="4">
    <location>
        <begin position="221"/>
        <end position="360"/>
    </location>
</feature>
<dbReference type="NCBIfam" id="NF005914">
    <property type="entry name" value="PRK07907.1"/>
    <property type="match status" value="1"/>
</dbReference>
<evidence type="ECO:0000256" key="3">
    <source>
        <dbReference type="ARBA" id="ARBA00022801"/>
    </source>
</evidence>
<dbReference type="PANTHER" id="PTHR43270">
    <property type="entry name" value="BETA-ALA-HIS DIPEPTIDASE"/>
    <property type="match status" value="1"/>
</dbReference>
<dbReference type="InterPro" id="IPR051458">
    <property type="entry name" value="Cyt/Met_Dipeptidase"/>
</dbReference>
<keyword evidence="3" id="KW-0378">Hydrolase</keyword>
<sequence length="467" mass="50142">MSFSEISLDADLVAKSSGWCRDQFPDAVTTLSKLVRIPGIAWPAFDPAYLEQSAQAVADELSSIGFFDFVDVRRSKKPNGENGAPAVLARRQGDPEAPHVLLYAHHDVQPPGERDLWESEPFEVSKRGDRLFGRGVADDKAGIVTHLYALRGLKNLADQLRIGVTVFIEGEEEAGSESFQNFLADNLADLRADLIVVADSGNWSTEVPALTTSLRGVVSQTFTVKTLDHALHSGMYGGPLPDAMSAMVILLSTLLDKNGDVSISGLKSDPTHGPEVSEEQLAAESGLLPGVGRIGTKPITQQIWGEPAVTVIGLDFPSVAISSNTAQPQVTARVSLRLAPSEDPSRGLELLKKHLVDNAPFGALVEFGHSEQGPGYFAKKGWASQLSHSILSAVWPQPSVDIGVGGSIPFISHFAEAFPEAEILVTGVEDPDSRAHSPNESQHLPTLERAITAETLLLLHGNLLRRK</sequence>
<gene>
    <name evidence="5" type="ORF">UFOPK1503_00032</name>
    <name evidence="6" type="ORF">UFOPK1693_00268</name>
</gene>
<evidence type="ECO:0000256" key="2">
    <source>
        <dbReference type="ARBA" id="ARBA00022723"/>
    </source>
</evidence>
<organism evidence="6">
    <name type="scientific">freshwater metagenome</name>
    <dbReference type="NCBI Taxonomy" id="449393"/>
    <lineage>
        <taxon>unclassified sequences</taxon>
        <taxon>metagenomes</taxon>
        <taxon>ecological metagenomes</taxon>
    </lineage>
</organism>
<dbReference type="InterPro" id="IPR002933">
    <property type="entry name" value="Peptidase_M20"/>
</dbReference>
<evidence type="ECO:0000313" key="5">
    <source>
        <dbReference type="EMBL" id="CAB4537844.1"/>
    </source>
</evidence>
<dbReference type="EMBL" id="CAEZTO010000002">
    <property type="protein sequence ID" value="CAB4564649.1"/>
    <property type="molecule type" value="Genomic_DNA"/>
</dbReference>
<accession>A0A6J6DNZ8</accession>
<evidence type="ECO:0000313" key="6">
    <source>
        <dbReference type="EMBL" id="CAB4564649.1"/>
    </source>
</evidence>
<keyword evidence="1" id="KW-0645">Protease</keyword>
<protein>
    <submittedName>
        <fullName evidence="6">Unannotated protein</fullName>
    </submittedName>
</protein>
<dbReference type="GO" id="GO:0008233">
    <property type="term" value="F:peptidase activity"/>
    <property type="evidence" value="ECO:0007669"/>
    <property type="project" value="UniProtKB-KW"/>
</dbReference>
<reference evidence="6" key="1">
    <citation type="submission" date="2020-05" db="EMBL/GenBank/DDBJ databases">
        <authorList>
            <person name="Chiriac C."/>
            <person name="Salcher M."/>
            <person name="Ghai R."/>
            <person name="Kavagutti S V."/>
        </authorList>
    </citation>
    <scope>NUCLEOTIDE SEQUENCE</scope>
</reference>
<dbReference type="AlphaFoldDB" id="A0A6J6DNZ8"/>
<dbReference type="GO" id="GO:0046872">
    <property type="term" value="F:metal ion binding"/>
    <property type="evidence" value="ECO:0007669"/>
    <property type="project" value="UniProtKB-KW"/>
</dbReference>
<name>A0A6J6DNZ8_9ZZZZ</name>
<dbReference type="SUPFAM" id="SSF53187">
    <property type="entry name" value="Zn-dependent exopeptidases"/>
    <property type="match status" value="1"/>
</dbReference>
<dbReference type="Gene3D" id="3.40.630.10">
    <property type="entry name" value="Zn peptidases"/>
    <property type="match status" value="1"/>
</dbReference>
<evidence type="ECO:0000256" key="1">
    <source>
        <dbReference type="ARBA" id="ARBA00022670"/>
    </source>
</evidence>
<dbReference type="PANTHER" id="PTHR43270:SF12">
    <property type="entry name" value="SUCCINYL-DIAMINOPIMELATE DESUCCINYLASE"/>
    <property type="match status" value="1"/>
</dbReference>
<dbReference type="EMBL" id="CAEZST010000001">
    <property type="protein sequence ID" value="CAB4537844.1"/>
    <property type="molecule type" value="Genomic_DNA"/>
</dbReference>
<proteinExistence type="predicted"/>
<dbReference type="Pfam" id="PF01546">
    <property type="entry name" value="Peptidase_M20"/>
    <property type="match status" value="1"/>
</dbReference>
<dbReference type="InterPro" id="IPR011650">
    <property type="entry name" value="Peptidase_M20_dimer"/>
</dbReference>
<dbReference type="Gene3D" id="3.30.70.360">
    <property type="match status" value="1"/>
</dbReference>